<evidence type="ECO:0000256" key="1">
    <source>
        <dbReference type="SAM" id="Phobius"/>
    </source>
</evidence>
<dbReference type="Proteomes" id="UP000324479">
    <property type="component" value="Unassembled WGS sequence"/>
</dbReference>
<keyword evidence="1" id="KW-0472">Membrane</keyword>
<dbReference type="RefSeq" id="WP_161604225.1">
    <property type="nucleotide sequence ID" value="NZ_VWOX01000001.1"/>
</dbReference>
<name>A0A5M6DLA2_9BACT</name>
<protein>
    <submittedName>
        <fullName evidence="2">Uncharacterized protein</fullName>
    </submittedName>
</protein>
<gene>
    <name evidence="2" type="ORF">FYK55_00450</name>
</gene>
<proteinExistence type="predicted"/>
<keyword evidence="1" id="KW-1133">Transmembrane helix</keyword>
<organism evidence="2 3">
    <name type="scientific">Roseiconus nitratireducens</name>
    <dbReference type="NCBI Taxonomy" id="2605748"/>
    <lineage>
        <taxon>Bacteria</taxon>
        <taxon>Pseudomonadati</taxon>
        <taxon>Planctomycetota</taxon>
        <taxon>Planctomycetia</taxon>
        <taxon>Pirellulales</taxon>
        <taxon>Pirellulaceae</taxon>
        <taxon>Roseiconus</taxon>
    </lineage>
</organism>
<evidence type="ECO:0000313" key="2">
    <source>
        <dbReference type="EMBL" id="KAA5546930.1"/>
    </source>
</evidence>
<comment type="caution">
    <text evidence="2">The sequence shown here is derived from an EMBL/GenBank/DDBJ whole genome shotgun (WGS) entry which is preliminary data.</text>
</comment>
<reference evidence="2 3" key="1">
    <citation type="submission" date="2019-08" db="EMBL/GenBank/DDBJ databases">
        <authorList>
            <person name="Dhanesh K."/>
            <person name="Kumar G."/>
            <person name="Sasikala C."/>
            <person name="Venkata Ramana C."/>
        </authorList>
    </citation>
    <scope>NUCLEOTIDE SEQUENCE [LARGE SCALE GENOMIC DNA]</scope>
    <source>
        <strain evidence="2 3">JC645</strain>
    </source>
</reference>
<dbReference type="EMBL" id="VWOX01000001">
    <property type="protein sequence ID" value="KAA5546930.1"/>
    <property type="molecule type" value="Genomic_DNA"/>
</dbReference>
<evidence type="ECO:0000313" key="3">
    <source>
        <dbReference type="Proteomes" id="UP000324479"/>
    </source>
</evidence>
<feature type="transmembrane region" description="Helical" evidence="1">
    <location>
        <begin position="65"/>
        <end position="90"/>
    </location>
</feature>
<accession>A0A5M6DLA2</accession>
<keyword evidence="1" id="KW-0812">Transmembrane</keyword>
<dbReference type="AlphaFoldDB" id="A0A5M6DLA2"/>
<keyword evidence="3" id="KW-1185">Reference proteome</keyword>
<sequence>MMRPTFSVRSLLLGTAFSAIVIVVAQFFAATGTLALPVIAFASFLALLPILMARKHSLARLLLPYIVFVQACFALLFLSLGPACSAMIHFDINERTSPKLTQAFRFVYHPVGDAYCFAPEPIRQVGMGYLAFWFPRRAPLKDAGFRIQWPTASGWQVVQTQPVTANGSCGPTARDHETS</sequence>
<feature type="transmembrane region" description="Helical" evidence="1">
    <location>
        <begin position="35"/>
        <end position="53"/>
    </location>
</feature>